<accession>A0A8J3VZB6</accession>
<dbReference type="EMBL" id="BOOG01000018">
    <property type="protein sequence ID" value="GIH69888.1"/>
    <property type="molecule type" value="Genomic_DNA"/>
</dbReference>
<dbReference type="RefSeq" id="WP_204015299.1">
    <property type="nucleotide sequence ID" value="NZ_BOOG01000018.1"/>
</dbReference>
<gene>
    <name evidence="1" type="ORF">Mth01_21410</name>
</gene>
<reference evidence="1" key="1">
    <citation type="submission" date="2021-01" db="EMBL/GenBank/DDBJ databases">
        <title>Whole genome shotgun sequence of Sphaerimonospora thailandensis NBRC 107569.</title>
        <authorList>
            <person name="Komaki H."/>
            <person name="Tamura T."/>
        </authorList>
    </citation>
    <scope>NUCLEOTIDE SEQUENCE</scope>
    <source>
        <strain evidence="1">NBRC 107569</strain>
    </source>
</reference>
<organism evidence="1 2">
    <name type="scientific">Sphaerimonospora thailandensis</name>
    <dbReference type="NCBI Taxonomy" id="795644"/>
    <lineage>
        <taxon>Bacteria</taxon>
        <taxon>Bacillati</taxon>
        <taxon>Actinomycetota</taxon>
        <taxon>Actinomycetes</taxon>
        <taxon>Streptosporangiales</taxon>
        <taxon>Streptosporangiaceae</taxon>
        <taxon>Sphaerimonospora</taxon>
    </lineage>
</organism>
<evidence type="ECO:0000313" key="1">
    <source>
        <dbReference type="EMBL" id="GIH69888.1"/>
    </source>
</evidence>
<dbReference type="AlphaFoldDB" id="A0A8J3VZB6"/>
<dbReference type="Proteomes" id="UP000610966">
    <property type="component" value="Unassembled WGS sequence"/>
</dbReference>
<comment type="caution">
    <text evidence="1">The sequence shown here is derived from an EMBL/GenBank/DDBJ whole genome shotgun (WGS) entry which is preliminary data.</text>
</comment>
<proteinExistence type="predicted"/>
<name>A0A8J3VZB6_9ACTN</name>
<protein>
    <submittedName>
        <fullName evidence="1">Uncharacterized protein</fullName>
    </submittedName>
</protein>
<evidence type="ECO:0000313" key="2">
    <source>
        <dbReference type="Proteomes" id="UP000610966"/>
    </source>
</evidence>
<keyword evidence="2" id="KW-1185">Reference proteome</keyword>
<sequence length="88" mass="9776">MIALVLWARGLWSFIHASDGTSIWSYTRAGVQVREKWTAGEEIIMDTTINLAGRAEAMRLAGRHAELHAAGWCLHSIKADARIPSMRS</sequence>